<evidence type="ECO:0000256" key="1">
    <source>
        <dbReference type="SAM" id="MobiDB-lite"/>
    </source>
</evidence>
<proteinExistence type="predicted"/>
<dbReference type="AlphaFoldDB" id="A0A2A2LWF3"/>
<accession>A0A2A2LWF3</accession>
<gene>
    <name evidence="3" type="ORF">WR25_13251</name>
</gene>
<dbReference type="EMBL" id="LIAE01006366">
    <property type="protein sequence ID" value="PAV90573.1"/>
    <property type="molecule type" value="Genomic_DNA"/>
</dbReference>
<evidence type="ECO:0000313" key="3">
    <source>
        <dbReference type="EMBL" id="PAV90574.1"/>
    </source>
</evidence>
<organism evidence="3 4">
    <name type="scientific">Diploscapter pachys</name>
    <dbReference type="NCBI Taxonomy" id="2018661"/>
    <lineage>
        <taxon>Eukaryota</taxon>
        <taxon>Metazoa</taxon>
        <taxon>Ecdysozoa</taxon>
        <taxon>Nematoda</taxon>
        <taxon>Chromadorea</taxon>
        <taxon>Rhabditida</taxon>
        <taxon>Rhabditina</taxon>
        <taxon>Rhabditomorpha</taxon>
        <taxon>Rhabditoidea</taxon>
        <taxon>Rhabditidae</taxon>
        <taxon>Diploscapter</taxon>
    </lineage>
</organism>
<keyword evidence="4" id="KW-1185">Reference proteome</keyword>
<dbReference type="OrthoDB" id="8598182at2759"/>
<dbReference type="Pfam" id="PF10172">
    <property type="entry name" value="DDA1"/>
    <property type="match status" value="1"/>
</dbReference>
<protein>
    <recommendedName>
        <fullName evidence="2">DET1- and DDB1-associated protein 1 domain-containing protein</fullName>
    </recommendedName>
</protein>
<feature type="compositionally biased region" description="Polar residues" evidence="1">
    <location>
        <begin position="1"/>
        <end position="20"/>
    </location>
</feature>
<feature type="domain" description="DET1- and DDB1-associated protein 1" evidence="2">
    <location>
        <begin position="3"/>
        <end position="70"/>
    </location>
</feature>
<evidence type="ECO:0000313" key="4">
    <source>
        <dbReference type="Proteomes" id="UP000218231"/>
    </source>
</evidence>
<dbReference type="EMBL" id="LIAE01006366">
    <property type="protein sequence ID" value="PAV90574.1"/>
    <property type="molecule type" value="Genomic_DNA"/>
</dbReference>
<comment type="caution">
    <text evidence="3">The sequence shown here is derived from an EMBL/GenBank/DDBJ whole genome shotgun (WGS) entry which is preliminary data.</text>
</comment>
<reference evidence="3 4" key="1">
    <citation type="journal article" date="2017" name="Curr. Biol.">
        <title>Genome architecture and evolution of a unichromosomal asexual nematode.</title>
        <authorList>
            <person name="Fradin H."/>
            <person name="Zegar C."/>
            <person name="Gutwein M."/>
            <person name="Lucas J."/>
            <person name="Kovtun M."/>
            <person name="Corcoran D."/>
            <person name="Baugh L.R."/>
            <person name="Kiontke K."/>
            <person name="Gunsalus K."/>
            <person name="Fitch D.H."/>
            <person name="Piano F."/>
        </authorList>
    </citation>
    <scope>NUCLEOTIDE SEQUENCE [LARGE SCALE GENOMIC DNA]</scope>
    <source>
        <strain evidence="3">PF1309</strain>
    </source>
</reference>
<dbReference type="Proteomes" id="UP000218231">
    <property type="component" value="Unassembled WGS sequence"/>
</dbReference>
<feature type="region of interest" description="Disordered" evidence="1">
    <location>
        <begin position="1"/>
        <end position="28"/>
    </location>
</feature>
<name>A0A2A2LWF3_9BILA</name>
<sequence>MTSFLRNLPCSNPNHFSNNVSEKRTQGAKTSYVVYDSAPKVINDIPMQPDERKIRNDNKPQLLRYLERNFNKTLKMDNDRKRKGGGDSSCGSSIADDQVKIFKIRLLSRKNKCHPYSRKVSELTKLQEKNKINLKCKNKN</sequence>
<dbReference type="InterPro" id="IPR018276">
    <property type="entry name" value="DDA1_dom"/>
</dbReference>
<evidence type="ECO:0000259" key="2">
    <source>
        <dbReference type="Pfam" id="PF10172"/>
    </source>
</evidence>